<dbReference type="InterPro" id="IPR014722">
    <property type="entry name" value="Rib_uL2_dom2"/>
</dbReference>
<dbReference type="GO" id="GO:0043022">
    <property type="term" value="F:ribosome binding"/>
    <property type="evidence" value="ECO:0007669"/>
    <property type="project" value="InterPro"/>
</dbReference>
<protein>
    <submittedName>
        <fullName evidence="6">Eukaryotic translation initiation factor 5A-1</fullName>
    </submittedName>
</protein>
<evidence type="ECO:0000313" key="7">
    <source>
        <dbReference type="Proteomes" id="UP000756132"/>
    </source>
</evidence>
<dbReference type="Pfam" id="PF01287">
    <property type="entry name" value="eIF-5a"/>
    <property type="match status" value="1"/>
</dbReference>
<dbReference type="InterPro" id="IPR020189">
    <property type="entry name" value="IF5A_C"/>
</dbReference>
<evidence type="ECO:0000256" key="4">
    <source>
        <dbReference type="SAM" id="MobiDB-lite"/>
    </source>
</evidence>
<dbReference type="InterPro" id="IPR012340">
    <property type="entry name" value="NA-bd_OB-fold"/>
</dbReference>
<evidence type="ECO:0000256" key="3">
    <source>
        <dbReference type="ARBA" id="ARBA00023071"/>
    </source>
</evidence>
<name>A0A9Q8LHX3_PASFU</name>
<gene>
    <name evidence="6" type="ORF">CLAFUR5_06334</name>
</gene>
<keyword evidence="6" id="KW-0396">Initiation factor</keyword>
<keyword evidence="7" id="KW-1185">Reference proteome</keyword>
<dbReference type="GO" id="GO:0003723">
    <property type="term" value="F:RNA binding"/>
    <property type="evidence" value="ECO:0007669"/>
    <property type="project" value="InterPro"/>
</dbReference>
<dbReference type="GO" id="GO:0045905">
    <property type="term" value="P:positive regulation of translational termination"/>
    <property type="evidence" value="ECO:0007669"/>
    <property type="project" value="InterPro"/>
</dbReference>
<dbReference type="GO" id="GO:0003746">
    <property type="term" value="F:translation elongation factor activity"/>
    <property type="evidence" value="ECO:0007669"/>
    <property type="project" value="InterPro"/>
</dbReference>
<sequence length="159" mass="17713">MSERNDNTGASGADNSTTTKTADELRKGDYVIFEGRPYQIVRHLFTNCTRPKVEIVMIDIFTREQCKRELETLALVQILAVRQDDYQVINLDDGLLTLPAREGDGKNDVKLPEGDLGTEIQEAFEKGKNVVVTIISAMGEEGVAKYKTVAKKYKTVAKT</sequence>
<feature type="region of interest" description="Disordered" evidence="4">
    <location>
        <begin position="1"/>
        <end position="21"/>
    </location>
</feature>
<dbReference type="Gene3D" id="2.30.30.30">
    <property type="match status" value="1"/>
</dbReference>
<reference evidence="6" key="2">
    <citation type="journal article" date="2022" name="Microb. Genom.">
        <title>A chromosome-scale genome assembly of the tomato pathogen Cladosporium fulvum reveals a compartmentalized genome architecture and the presence of a dispensable chromosome.</title>
        <authorList>
            <person name="Zaccaron A.Z."/>
            <person name="Chen L.H."/>
            <person name="Samaras A."/>
            <person name="Stergiopoulos I."/>
        </authorList>
    </citation>
    <scope>NUCLEOTIDE SEQUENCE</scope>
    <source>
        <strain evidence="6">Race5_Kim</strain>
    </source>
</reference>
<dbReference type="SMART" id="SM01376">
    <property type="entry name" value="eIF-5a"/>
    <property type="match status" value="1"/>
</dbReference>
<evidence type="ECO:0000313" key="6">
    <source>
        <dbReference type="EMBL" id="UJO17767.1"/>
    </source>
</evidence>
<evidence type="ECO:0000256" key="1">
    <source>
        <dbReference type="ARBA" id="ARBA00006016"/>
    </source>
</evidence>
<accession>A0A9Q8LHX3</accession>
<dbReference type="OrthoDB" id="9975114at2759"/>
<keyword evidence="3" id="KW-0385">Hypusine</keyword>
<dbReference type="Gene3D" id="2.40.50.140">
    <property type="entry name" value="Nucleic acid-binding proteins"/>
    <property type="match status" value="1"/>
</dbReference>
<dbReference type="KEGG" id="ffu:CLAFUR5_06334"/>
<dbReference type="PANTHER" id="PTHR11673">
    <property type="entry name" value="TRANSLATION INITIATION FACTOR 5A FAMILY MEMBER"/>
    <property type="match status" value="1"/>
</dbReference>
<reference evidence="6" key="1">
    <citation type="submission" date="2021-12" db="EMBL/GenBank/DDBJ databases">
        <authorList>
            <person name="Zaccaron A."/>
            <person name="Stergiopoulos I."/>
        </authorList>
    </citation>
    <scope>NUCLEOTIDE SEQUENCE</scope>
    <source>
        <strain evidence="6">Race5_Kim</strain>
    </source>
</reference>
<dbReference type="InterPro" id="IPR001884">
    <property type="entry name" value="IF5A-like"/>
</dbReference>
<comment type="similarity">
    <text evidence="1">Belongs to the eIF-5A family.</text>
</comment>
<dbReference type="AlphaFoldDB" id="A0A9Q8LHX3"/>
<dbReference type="CDD" id="cd04468">
    <property type="entry name" value="S1_eIF5A"/>
    <property type="match status" value="1"/>
</dbReference>
<dbReference type="GeneID" id="71986212"/>
<dbReference type="RefSeq" id="XP_047762133.1">
    <property type="nucleotide sequence ID" value="XM_047905482.1"/>
</dbReference>
<dbReference type="FunFam" id="2.40.50.140:FF:000034">
    <property type="entry name" value="Eukaryotic translation initiation factor 5A"/>
    <property type="match status" value="1"/>
</dbReference>
<dbReference type="SUPFAM" id="SSF50249">
    <property type="entry name" value="Nucleic acid-binding proteins"/>
    <property type="match status" value="1"/>
</dbReference>
<evidence type="ECO:0000259" key="5">
    <source>
        <dbReference type="SMART" id="SM01376"/>
    </source>
</evidence>
<proteinExistence type="inferred from homology"/>
<feature type="compositionally biased region" description="Polar residues" evidence="4">
    <location>
        <begin position="7"/>
        <end position="20"/>
    </location>
</feature>
<evidence type="ECO:0000256" key="2">
    <source>
        <dbReference type="ARBA" id="ARBA00022917"/>
    </source>
</evidence>
<organism evidence="6 7">
    <name type="scientific">Passalora fulva</name>
    <name type="common">Tomato leaf mold</name>
    <name type="synonym">Cladosporium fulvum</name>
    <dbReference type="NCBI Taxonomy" id="5499"/>
    <lineage>
        <taxon>Eukaryota</taxon>
        <taxon>Fungi</taxon>
        <taxon>Dikarya</taxon>
        <taxon>Ascomycota</taxon>
        <taxon>Pezizomycotina</taxon>
        <taxon>Dothideomycetes</taxon>
        <taxon>Dothideomycetidae</taxon>
        <taxon>Mycosphaerellales</taxon>
        <taxon>Mycosphaerellaceae</taxon>
        <taxon>Fulvia</taxon>
    </lineage>
</organism>
<feature type="domain" description="Translation initiation factor 5A C-terminal" evidence="5">
    <location>
        <begin position="80"/>
        <end position="147"/>
    </location>
</feature>
<dbReference type="Proteomes" id="UP000756132">
    <property type="component" value="Chromosome 5"/>
</dbReference>
<dbReference type="EMBL" id="CP090167">
    <property type="protein sequence ID" value="UJO17767.1"/>
    <property type="molecule type" value="Genomic_DNA"/>
</dbReference>
<dbReference type="GO" id="GO:0045901">
    <property type="term" value="P:positive regulation of translational elongation"/>
    <property type="evidence" value="ECO:0007669"/>
    <property type="project" value="InterPro"/>
</dbReference>
<dbReference type="SUPFAM" id="SSF50104">
    <property type="entry name" value="Translation proteins SH3-like domain"/>
    <property type="match status" value="1"/>
</dbReference>
<dbReference type="GO" id="GO:0003743">
    <property type="term" value="F:translation initiation factor activity"/>
    <property type="evidence" value="ECO:0007669"/>
    <property type="project" value="UniProtKB-KW"/>
</dbReference>
<dbReference type="InterPro" id="IPR008991">
    <property type="entry name" value="Translation_prot_SH3-like_sf"/>
</dbReference>
<keyword evidence="2" id="KW-0648">Protein biosynthesis</keyword>